<dbReference type="Pfam" id="PF13540">
    <property type="entry name" value="RCC1_2"/>
    <property type="match status" value="7"/>
</dbReference>
<dbReference type="PANTHER" id="PTHR45982:SF1">
    <property type="entry name" value="REGULATOR OF CHROMOSOME CONDENSATION"/>
    <property type="match status" value="1"/>
</dbReference>
<dbReference type="GO" id="GO:0005085">
    <property type="term" value="F:guanyl-nucleotide exchange factor activity"/>
    <property type="evidence" value="ECO:0007669"/>
    <property type="project" value="TreeGrafter"/>
</dbReference>
<keyword evidence="1" id="KW-0732">Signal</keyword>
<dbReference type="Gene3D" id="2.130.10.30">
    <property type="entry name" value="Regulator of chromosome condensation 1/beta-lactamase-inhibitor protein II"/>
    <property type="match status" value="2"/>
</dbReference>
<evidence type="ECO:0008006" key="4">
    <source>
        <dbReference type="Google" id="ProtNLM"/>
    </source>
</evidence>
<accession>A0A6M4HCR8</accession>
<dbReference type="InterPro" id="IPR000408">
    <property type="entry name" value="Reg_chr_condens"/>
</dbReference>
<feature type="signal peptide" evidence="1">
    <location>
        <begin position="1"/>
        <end position="28"/>
    </location>
</feature>
<dbReference type="PRINTS" id="PR00633">
    <property type="entry name" value="RCCNDNSATION"/>
</dbReference>
<sequence>MKTSFRPVQSLLCGALIALGGASPAALAAPLDNVTAVTAGSTHTCALRSTDVVCWGWNAFGQLGIGTFTNTPSPTPGQPVPGLGGTPSAISAGEFHTCALTAAGGVKCWGRNGQGQLGDGTWTDRITPVDVVGHTSGVAKISAGYDNTCVVTTSGAVSCWGVGGAGHAPIASGAVDVKTGYSHACALTAGGGVKCWGQNSLGQLGDGTFTPSNAPRDVVGLASGVAAIAVGVNHSCALTTAGGVKCWGSNQGMQMGTPFVPTGSVNTPMDIQGQTSGRVAISANSLHMCSVTTAGAVWCWGDNPYGQVGHGLLIMIPGPTEVSGLSSGAASVAAGVNHTCAVRTNGQVLCWGNNDFGQVGIGTTGGNVLQPSTVLVLAPNTITFADIPDANVASSPLTVTATASSGLPVDIASIAAAGGPQVCWTSGMTVTFSSPGVCTLSATQTGDVDYMPATPVIRSFIVFDAGAIAVPRLVNISTRVKVVSGTEGVGIAGFAVKGPARKTVVIRAMGPSLASAGLTQLLNDPRLTLHSSNGVVLTNDSWRSGASYGGGTEVPTLQALGFAPTDDREAAVIVTLDQGLYTVVVDSSAPGSVGIASIEVFEIDPPQSPLINIATRGQVDLGNDVMIAGFIIEGNNPQTVVVTAAGPSLGPAGIANPLANPFLVLVRQSDNMAIASNDNWQTQNNPADLSAILASGIVPQHPLESAIIMTLPPGAYTAVMYGVGNTTGIGLVGVYAVPQ</sequence>
<organism evidence="2 3">
    <name type="scientific">Usitatibacter palustris</name>
    <dbReference type="NCBI Taxonomy" id="2732487"/>
    <lineage>
        <taxon>Bacteria</taxon>
        <taxon>Pseudomonadati</taxon>
        <taxon>Pseudomonadota</taxon>
        <taxon>Betaproteobacteria</taxon>
        <taxon>Nitrosomonadales</taxon>
        <taxon>Usitatibacteraceae</taxon>
        <taxon>Usitatibacter</taxon>
    </lineage>
</organism>
<proteinExistence type="predicted"/>
<dbReference type="PANTHER" id="PTHR45982">
    <property type="entry name" value="REGULATOR OF CHROMOSOME CONDENSATION"/>
    <property type="match status" value="1"/>
</dbReference>
<dbReference type="RefSeq" id="WP_171164710.1">
    <property type="nucleotide sequence ID" value="NZ_CP053073.1"/>
</dbReference>
<evidence type="ECO:0000256" key="1">
    <source>
        <dbReference type="SAM" id="SignalP"/>
    </source>
</evidence>
<evidence type="ECO:0000313" key="3">
    <source>
        <dbReference type="Proteomes" id="UP000503096"/>
    </source>
</evidence>
<dbReference type="Proteomes" id="UP000503096">
    <property type="component" value="Chromosome"/>
</dbReference>
<name>A0A6M4HCR8_9PROT</name>
<dbReference type="SUPFAM" id="SSF50985">
    <property type="entry name" value="RCC1/BLIP-II"/>
    <property type="match status" value="1"/>
</dbReference>
<dbReference type="PROSITE" id="PS50012">
    <property type="entry name" value="RCC1_3"/>
    <property type="match status" value="5"/>
</dbReference>
<dbReference type="InterPro" id="IPR051553">
    <property type="entry name" value="Ran_GTPase-activating"/>
</dbReference>
<dbReference type="InterPro" id="IPR009091">
    <property type="entry name" value="RCC1/BLIP-II"/>
</dbReference>
<dbReference type="InParanoid" id="A0A6M4HCR8"/>
<dbReference type="KEGG" id="upl:DSM104440_03363"/>
<evidence type="ECO:0000313" key="2">
    <source>
        <dbReference type="EMBL" id="QJR16528.1"/>
    </source>
</evidence>
<dbReference type="GO" id="GO:0005737">
    <property type="term" value="C:cytoplasm"/>
    <property type="evidence" value="ECO:0007669"/>
    <property type="project" value="TreeGrafter"/>
</dbReference>
<reference evidence="2 3" key="1">
    <citation type="submission" date="2020-04" db="EMBL/GenBank/DDBJ databases">
        <title>Usitatibacter rugosus gen. nov., sp. nov. and Usitatibacter palustris sp. nov., novel members of Usitatibacteraceae fam. nov. within the order Nitrosomonadales isolated from soil.</title>
        <authorList>
            <person name="Huber K.J."/>
            <person name="Neumann-Schaal M."/>
            <person name="Geppert A."/>
            <person name="Luckner M."/>
            <person name="Wanner G."/>
            <person name="Overmann J."/>
        </authorList>
    </citation>
    <scope>NUCLEOTIDE SEQUENCE [LARGE SCALE GENOMIC DNA]</scope>
    <source>
        <strain evidence="2 3">Swamp67</strain>
    </source>
</reference>
<feature type="chain" id="PRO_5026723939" description="Alpha-tubulin suppressor" evidence="1">
    <location>
        <begin position="29"/>
        <end position="739"/>
    </location>
</feature>
<gene>
    <name evidence="2" type="ORF">DSM104440_03363</name>
</gene>
<dbReference type="AlphaFoldDB" id="A0A6M4HCR8"/>
<protein>
    <recommendedName>
        <fullName evidence="4">Alpha-tubulin suppressor</fullName>
    </recommendedName>
</protein>
<dbReference type="EMBL" id="CP053073">
    <property type="protein sequence ID" value="QJR16528.1"/>
    <property type="molecule type" value="Genomic_DNA"/>
</dbReference>
<keyword evidence="3" id="KW-1185">Reference proteome</keyword>